<organism evidence="2 3">
    <name type="scientific">Dreissena polymorpha</name>
    <name type="common">Zebra mussel</name>
    <name type="synonym">Mytilus polymorpha</name>
    <dbReference type="NCBI Taxonomy" id="45954"/>
    <lineage>
        <taxon>Eukaryota</taxon>
        <taxon>Metazoa</taxon>
        <taxon>Spiralia</taxon>
        <taxon>Lophotrochozoa</taxon>
        <taxon>Mollusca</taxon>
        <taxon>Bivalvia</taxon>
        <taxon>Autobranchia</taxon>
        <taxon>Heteroconchia</taxon>
        <taxon>Euheterodonta</taxon>
        <taxon>Imparidentia</taxon>
        <taxon>Neoheterodontei</taxon>
        <taxon>Myida</taxon>
        <taxon>Dreissenoidea</taxon>
        <taxon>Dreissenidae</taxon>
        <taxon>Dreissena</taxon>
    </lineage>
</organism>
<protein>
    <submittedName>
        <fullName evidence="2">Uncharacterized protein</fullName>
    </submittedName>
</protein>
<name>A0A9D4K1B6_DREPO</name>
<keyword evidence="3" id="KW-1185">Reference proteome</keyword>
<gene>
    <name evidence="2" type="ORF">DPMN_104063</name>
</gene>
<proteinExistence type="predicted"/>
<evidence type="ECO:0000256" key="1">
    <source>
        <dbReference type="SAM" id="MobiDB-lite"/>
    </source>
</evidence>
<comment type="caution">
    <text evidence="2">The sequence shown here is derived from an EMBL/GenBank/DDBJ whole genome shotgun (WGS) entry which is preliminary data.</text>
</comment>
<accession>A0A9D4K1B6</accession>
<dbReference type="AlphaFoldDB" id="A0A9D4K1B6"/>
<reference evidence="2" key="1">
    <citation type="journal article" date="2019" name="bioRxiv">
        <title>The Genome of the Zebra Mussel, Dreissena polymorpha: A Resource for Invasive Species Research.</title>
        <authorList>
            <person name="McCartney M.A."/>
            <person name="Auch B."/>
            <person name="Kono T."/>
            <person name="Mallez S."/>
            <person name="Zhang Y."/>
            <person name="Obille A."/>
            <person name="Becker A."/>
            <person name="Abrahante J.E."/>
            <person name="Garbe J."/>
            <person name="Badalamenti J.P."/>
            <person name="Herman A."/>
            <person name="Mangelson H."/>
            <person name="Liachko I."/>
            <person name="Sullivan S."/>
            <person name="Sone E.D."/>
            <person name="Koren S."/>
            <person name="Silverstein K.A.T."/>
            <person name="Beckman K.B."/>
            <person name="Gohl D.M."/>
        </authorList>
    </citation>
    <scope>NUCLEOTIDE SEQUENCE</scope>
    <source>
        <strain evidence="2">Duluth1</strain>
        <tissue evidence="2">Whole animal</tissue>
    </source>
</reference>
<sequence>MEMKHKRKEQELLDKEINIERLKKELQTKFLHLNIQQKKQEEVLRDRHTFLHQHDYSFQEQESRTESPKDMNMTFLKEVTPEKNVKIDGAFSKEVDTHQGKDMEVKNLKEATEMKDVESSDEKVKKHGR</sequence>
<evidence type="ECO:0000313" key="2">
    <source>
        <dbReference type="EMBL" id="KAH3830809.1"/>
    </source>
</evidence>
<dbReference type="EMBL" id="JAIWYP010000004">
    <property type="protein sequence ID" value="KAH3830809.1"/>
    <property type="molecule type" value="Genomic_DNA"/>
</dbReference>
<dbReference type="Proteomes" id="UP000828390">
    <property type="component" value="Unassembled WGS sequence"/>
</dbReference>
<evidence type="ECO:0000313" key="3">
    <source>
        <dbReference type="Proteomes" id="UP000828390"/>
    </source>
</evidence>
<reference evidence="2" key="2">
    <citation type="submission" date="2020-11" db="EMBL/GenBank/DDBJ databases">
        <authorList>
            <person name="McCartney M.A."/>
            <person name="Auch B."/>
            <person name="Kono T."/>
            <person name="Mallez S."/>
            <person name="Becker A."/>
            <person name="Gohl D.M."/>
            <person name="Silverstein K.A.T."/>
            <person name="Koren S."/>
            <person name="Bechman K.B."/>
            <person name="Herman A."/>
            <person name="Abrahante J.E."/>
            <person name="Garbe J."/>
        </authorList>
    </citation>
    <scope>NUCLEOTIDE SEQUENCE</scope>
    <source>
        <strain evidence="2">Duluth1</strain>
        <tissue evidence="2">Whole animal</tissue>
    </source>
</reference>
<feature type="region of interest" description="Disordered" evidence="1">
    <location>
        <begin position="95"/>
        <end position="129"/>
    </location>
</feature>